<comment type="caution">
    <text evidence="1">The sequence shown here is derived from an EMBL/GenBank/DDBJ whole genome shotgun (WGS) entry which is preliminary data.</text>
</comment>
<dbReference type="Proteomes" id="UP001213015">
    <property type="component" value="Unassembled WGS sequence"/>
</dbReference>
<evidence type="ECO:0000313" key="2">
    <source>
        <dbReference type="Proteomes" id="UP001213015"/>
    </source>
</evidence>
<dbReference type="EMBL" id="JAKHLF010000002">
    <property type="protein sequence ID" value="MCZ3844355.1"/>
    <property type="molecule type" value="Genomic_DNA"/>
</dbReference>
<accession>A0AAP3M2U5</accession>
<gene>
    <name evidence="1" type="ORF">L2422_02285</name>
</gene>
<evidence type="ECO:0000313" key="1">
    <source>
        <dbReference type="EMBL" id="MCZ3844355.1"/>
    </source>
</evidence>
<dbReference type="InterPro" id="IPR007119">
    <property type="entry name" value="Phage_tail_spike_N"/>
</dbReference>
<dbReference type="RefSeq" id="WP_269255587.1">
    <property type="nucleotide sequence ID" value="NZ_JAKHLE010000002.1"/>
</dbReference>
<dbReference type="NCBIfam" id="TIGR01665">
    <property type="entry name" value="put_anti_recept"/>
    <property type="match status" value="1"/>
</dbReference>
<sequence>MKVKATLHTVASDSTDTLGLGVLTGATSMQVVRNANQIPHLTMSYKADAPLADELVSGRVIVCAMGKSSEEQNQKFRIINVSKDVGSMSISVTANHIAGDLSMMPIYKNISIANATPKDTFKAVMGSLAYGSNLADYQFSTDIQKVANVAWQFSDVDNANSIFLGDDQVGDTVAQTMQAIYSGQWKFNNYHWSLLKHAGHDSGIIIKYGRNMLSAVEDHTTDSTYNAIMPYASYTPNTTLVDGTNEAMEGMGTVQYLGSGGAEIYDKPTKGNRVVGHVQNGAYYKVTAKAEDNTCNGNVWYNIGEGWIDEHFFTFDKSGNYVINSASGQGTIKITSESDDVRGIVADFNGVGTVTYSGLGGVLLWSSPLTGSKPSSQYVSNGSRYIINKIAYDEDGSKWYCLGNDNQWIPERYFSLTKSSDYVTTPTTGILHVKADKVVSAYGPSGESLRSDKLAVGSFHKIIGISKDSAGTSWYEINPNCWVKGDDNIDFTQSGSVSIDEDASRKAVVQTSGKVIVYDKPNGTQATGRFLWNGAQVKITGQSDSNGRTYYRLSDGGWVESTYFDFASASDIPIANSSGNTDTEVETQTIMLDPPVLVSQYATGQEALRVQTVDLSSYNIGNDRDKLKTVAEQYIREYRIGRPNYSLTVEYPNVEDEFSQLRQVDLYDYVGIQVDELNILDKAMVNSVTYDVLLGQNVSVTIGQLPLTYEHLLGQMQKETTKQLASVEKNSTHLFGQMNQALKLQGDAQKASIMKVAQDLQMASETYTRDYDKLQSAIDSINSTVTDVQGWINSGGSGVITAYPNWANPTELRATSANGGELKFNGNGIMYTGNDGILRSSIDSQGRVVAESITAGTIKGLTLEGVEIKSSSEIHSNGTYATVMSGAKGFSCDSDDGHIGINSTTIYLNSAMNAGITKSCIRLINDKTGRDVGLTGFEFSQLKELLRKNGMETSD</sequence>
<reference evidence="1" key="1">
    <citation type="submission" date="2022-01" db="EMBL/GenBank/DDBJ databases">
        <title>VMRC isolate genome collection.</title>
        <authorList>
            <person name="France M."/>
            <person name="Rutt L."/>
            <person name="Humphrys M."/>
            <person name="Ravel J."/>
        </authorList>
    </citation>
    <scope>NUCLEOTIDE SEQUENCE</scope>
    <source>
        <strain evidence="1">C0127B5</strain>
    </source>
</reference>
<proteinExistence type="predicted"/>
<dbReference type="AlphaFoldDB" id="A0AAP3M2U5"/>
<protein>
    <submittedName>
        <fullName evidence="1">Phage tail protein</fullName>
    </submittedName>
</protein>
<name>A0AAP3M2U5_9LACO</name>
<organism evidence="1 2">
    <name type="scientific">Lactobacillus mulieris</name>
    <dbReference type="NCBI Taxonomy" id="2508708"/>
    <lineage>
        <taxon>Bacteria</taxon>
        <taxon>Bacillati</taxon>
        <taxon>Bacillota</taxon>
        <taxon>Bacilli</taxon>
        <taxon>Lactobacillales</taxon>
        <taxon>Lactobacillaceae</taxon>
        <taxon>Lactobacillus</taxon>
    </lineage>
</organism>